<dbReference type="InterPro" id="IPR016036">
    <property type="entry name" value="Malonyl_transacylase_ACP-bd"/>
</dbReference>
<dbReference type="PROSITE" id="PS00606">
    <property type="entry name" value="KS3_1"/>
    <property type="match status" value="1"/>
</dbReference>
<dbReference type="Gene3D" id="3.40.366.10">
    <property type="entry name" value="Malonyl-Coenzyme A Acyl Carrier Protein, domain 2"/>
    <property type="match status" value="1"/>
</dbReference>
<protein>
    <submittedName>
        <fullName evidence="8">Uncharacterized protein</fullName>
    </submittedName>
</protein>
<keyword evidence="1" id="KW-0596">Phosphopantetheine</keyword>
<dbReference type="SUPFAM" id="SSF47336">
    <property type="entry name" value="ACP-like"/>
    <property type="match status" value="3"/>
</dbReference>
<dbReference type="InterPro" id="IPR006162">
    <property type="entry name" value="Ppantetheine_attach_site"/>
</dbReference>
<dbReference type="InterPro" id="IPR057326">
    <property type="entry name" value="KR_dom"/>
</dbReference>
<keyword evidence="5" id="KW-1133">Transmembrane helix</keyword>
<feature type="transmembrane region" description="Helical" evidence="5">
    <location>
        <begin position="2552"/>
        <end position="2576"/>
    </location>
</feature>
<feature type="region of interest" description="Disordered" evidence="4">
    <location>
        <begin position="1"/>
        <end position="44"/>
    </location>
</feature>
<dbReference type="SMART" id="SM00827">
    <property type="entry name" value="PKS_AT"/>
    <property type="match status" value="1"/>
</dbReference>
<evidence type="ECO:0000313" key="9">
    <source>
        <dbReference type="Proteomes" id="UP000789595"/>
    </source>
</evidence>
<dbReference type="SMART" id="SM00822">
    <property type="entry name" value="PKS_KR"/>
    <property type="match status" value="2"/>
</dbReference>
<evidence type="ECO:0000313" key="8">
    <source>
        <dbReference type="EMBL" id="CAH0376184.1"/>
    </source>
</evidence>
<dbReference type="InterPro" id="IPR045851">
    <property type="entry name" value="AMP-bd_C_sf"/>
</dbReference>
<dbReference type="Gene3D" id="3.40.47.10">
    <property type="match status" value="1"/>
</dbReference>
<dbReference type="InterPro" id="IPR014043">
    <property type="entry name" value="Acyl_transferase_dom"/>
</dbReference>
<dbReference type="OrthoDB" id="2962993at2759"/>
<dbReference type="EMBL" id="CAKKNE010000005">
    <property type="protein sequence ID" value="CAH0376184.1"/>
    <property type="molecule type" value="Genomic_DNA"/>
</dbReference>
<dbReference type="Gene3D" id="1.10.1200.10">
    <property type="entry name" value="ACP-like"/>
    <property type="match status" value="3"/>
</dbReference>
<dbReference type="GO" id="GO:0031177">
    <property type="term" value="F:phosphopantetheine binding"/>
    <property type="evidence" value="ECO:0007669"/>
    <property type="project" value="InterPro"/>
</dbReference>
<dbReference type="Pfam" id="PF00550">
    <property type="entry name" value="PP-binding"/>
    <property type="match status" value="3"/>
</dbReference>
<dbReference type="GO" id="GO:0004312">
    <property type="term" value="F:fatty acid synthase activity"/>
    <property type="evidence" value="ECO:0007669"/>
    <property type="project" value="TreeGrafter"/>
</dbReference>
<dbReference type="InterPro" id="IPR014030">
    <property type="entry name" value="Ketoacyl_synth_N"/>
</dbReference>
<feature type="transmembrane region" description="Helical" evidence="5">
    <location>
        <begin position="2659"/>
        <end position="2680"/>
    </location>
</feature>
<dbReference type="Gene3D" id="2.160.10.10">
    <property type="entry name" value="Hexapeptide repeat proteins"/>
    <property type="match status" value="2"/>
</dbReference>
<dbReference type="InterPro" id="IPR036291">
    <property type="entry name" value="NAD(P)-bd_dom_sf"/>
</dbReference>
<dbReference type="InterPro" id="IPR000873">
    <property type="entry name" value="AMP-dep_synth/lig_dom"/>
</dbReference>
<dbReference type="SUPFAM" id="SSF56801">
    <property type="entry name" value="Acetyl-CoA synthetase-like"/>
    <property type="match status" value="1"/>
</dbReference>
<accession>A0A8J2SZ07</accession>
<dbReference type="PANTHER" id="PTHR43775">
    <property type="entry name" value="FATTY ACID SYNTHASE"/>
    <property type="match status" value="1"/>
</dbReference>
<gene>
    <name evidence="8" type="ORF">PECAL_5P07490</name>
</gene>
<dbReference type="InterPro" id="IPR050091">
    <property type="entry name" value="PKS_NRPS_Biosynth_Enz"/>
</dbReference>
<evidence type="ECO:0000259" key="7">
    <source>
        <dbReference type="PROSITE" id="PS52004"/>
    </source>
</evidence>
<dbReference type="SMART" id="SM00823">
    <property type="entry name" value="PKS_PP"/>
    <property type="match status" value="3"/>
</dbReference>
<dbReference type="InterPro" id="IPR020845">
    <property type="entry name" value="AMP-binding_CS"/>
</dbReference>
<dbReference type="InterPro" id="IPR018201">
    <property type="entry name" value="Ketoacyl_synth_AS"/>
</dbReference>
<dbReference type="GO" id="GO:0004315">
    <property type="term" value="F:3-oxoacyl-[acyl-carrier-protein] synthase activity"/>
    <property type="evidence" value="ECO:0007669"/>
    <property type="project" value="InterPro"/>
</dbReference>
<dbReference type="SUPFAM" id="SSF55048">
    <property type="entry name" value="Probable ACP-binding domain of malonyl-CoA ACP transacylase"/>
    <property type="match status" value="1"/>
</dbReference>
<dbReference type="Pfam" id="PF08659">
    <property type="entry name" value="KR"/>
    <property type="match status" value="2"/>
</dbReference>
<dbReference type="PROSITE" id="PS00012">
    <property type="entry name" value="PHOSPHOPANTETHEINE"/>
    <property type="match status" value="1"/>
</dbReference>
<reference evidence="8" key="1">
    <citation type="submission" date="2021-11" db="EMBL/GenBank/DDBJ databases">
        <authorList>
            <consortium name="Genoscope - CEA"/>
            <person name="William W."/>
        </authorList>
    </citation>
    <scope>NUCLEOTIDE SEQUENCE</scope>
</reference>
<feature type="compositionally biased region" description="Low complexity" evidence="4">
    <location>
        <begin position="9"/>
        <end position="19"/>
    </location>
</feature>
<keyword evidence="5" id="KW-0812">Transmembrane</keyword>
<proteinExistence type="predicted"/>
<feature type="domain" description="Carrier" evidence="6">
    <location>
        <begin position="2444"/>
        <end position="2522"/>
    </location>
</feature>
<dbReference type="InterPro" id="IPR025110">
    <property type="entry name" value="AMP-bd_C"/>
</dbReference>
<dbReference type="InterPro" id="IPR009081">
    <property type="entry name" value="PP-bd_ACP"/>
</dbReference>
<dbReference type="InterPro" id="IPR001227">
    <property type="entry name" value="Ac_transferase_dom_sf"/>
</dbReference>
<dbReference type="InterPro" id="IPR032821">
    <property type="entry name" value="PKS_assoc"/>
</dbReference>
<feature type="transmembrane region" description="Helical" evidence="5">
    <location>
        <begin position="2888"/>
        <end position="2912"/>
    </location>
</feature>
<dbReference type="InterPro" id="IPR013968">
    <property type="entry name" value="PKS_KR"/>
</dbReference>
<keyword evidence="3" id="KW-0808">Transferase</keyword>
<sequence length="3360" mass="358810">MSRAERQAARWARQARSRANPPADALQNNIGQPPPPPPKPASPRNIVLEIKDERRTADTSAAQAALAAHLRGAACDLWQLLADADRADALRDLATGVRRSYAETRSRCARIGGWLRLHLKAGDRVGLVAPNSLLAFEAHYACAFGGLTLLNCNPRLAPSELKWCLEHAGCKVLIVDGMYRDLVAAARSDQITLDASTYEDVASKGPVPERPDDALSVASAEMYYTSGTSGRPKGVVLTRRNVLLHALQCIVEHRISSKDVWLHVAPMFHLVDAYAIFALTFVQGRHLILPSFDATKTLDALCHHGVTVTNMASTMVSLLLKDPRCARPLTTSLELLSCGGAPLSTETVRQAQRIFGCEFFLSYGMTECCGKISTSIINEGDPVELITTSGKAFGLIDLRVVRNWDSTEQPVDVTASEVGEVWIRGPTVFQGYDNNDEATSKAFYNKEWFRTGDLATINSYGYITIVDRAKDMILVGSENVYCCEVERVLHDHPHVKTACVYGLPCESMGERVVAKVVGSCTAEALRRHCSKFLADYKVPSHIDLVESLPLTGSGKVAKALLRKRDLSKPVEHVYDVSWVAAAAQSLNRPNHVVVIGEASFGDTRLEAMTGTLTEERTRIAEALRPESALVVVVDGEAEYCIKQVLAALQATSGHSVLIVTRGLFINDDDVVRPAAGAVWGLCRAARAEGVDVRVVDVDDEDSIPKELSCNTPEAAWRRGSRLVPSLQKVEVDASDDVGGGVHVIVGGAGGLGAAWAARLTGTVLVAGRRATKPETLKCDHYVQCDITDEQDVLSLIKRAKAYQKPISVWHLAGVLDSASIAEIDQTHLAKVLAPKVQGSRNLDAATRQYEVDRFVVFTSVYGLLGHERLGAYAAANAFQDALCAQRRSEGLPALSIAWGTWAGAGMAHRLGSEFAQMQEASGLGMLSLDEGFSALTALATSSLSSAAVLPMNWARYAACRSEPHPLAATMCTPTETASSLRATLESLDEGNRIRQLDDFMKTLVPRFELDAAVTSLGVTSLGATALAASLSEALSLKLPPTLAYECVSLRGIRDHVLSKLFPVVAIERALPLKKQTLSEALRITSMSLRTAAGDAQELWKALLDGRDCVTGVPADRPHTGRPGAYLKASTVSMFDAQAFGMSRAEAAATDPQQRLFLACCAESLETAGYRATPALNSDNGLQIGVFCAIETSDYAYLQQHKPSPYTGTGSHTAVAPNRVSYTFDLRGPSVALNTACSSSLTCLSVAKRSLDGNECSAVLVGGANLQLRPQWSDCFAAAGMLSPSYRCKFGDNAADGYVRGEGVGAFLLERGTEGIVGIGIGQDGRSNGLTAPNPKAQQAVLRAAYSTYDGAVALIEAHGTGTKLGDPIELGALGKHFPGMVRTGSVKTNIGHLEGCSGLVGLAKACHALREGVVPRSLHFKTPNTAVDWSSITIVTKNEDLGGGAVGVSSFGFGGALGHVVVTGRKVTRREEVVNSEALVVPLEAHSSASLRATCKRIKVWSQKENVDDVAKCLVKRSSLNKRRYRTAAVVPAKGGRAALAAALETVAINEHEGDVALAFVFTGQGAAYAGAVTSLLGDEAFRAAYEDAVHACSTHMDVSNLNRLGKDAAADELLDDASLAQPYGFCIAYALSKSILAKTTTKLEAVIGHSLGEIAACCVAGVLSLHDAARLVVLRGRAVATRASEGATVAVNASAEAVEALVNVEVAADNSMHGCAIAGEVEAVDVAIEALTEQGFKTKRLRAATGYHSRCVDGCLQDLPTVTFQPSNVAVYSTVTGARLSDEGDDYWKRQLRSKVRFREALNALRASSSKRLIIVEVGCAPHLSPHVDGEVVCTLRGPKRLGSEPTLLAEAVSKLFTKGVDLTEAESSLKAPPTVFVGERCWFEERREATTPQRNLTGRTFSSQWVPASLLRATALQVLVLRDEESPLSVAIRENVRERRGRCVELPLLAAAATAQTWDCVVFLAPTCVQEVAVPEEERPASEATPLIPSSQDATVMIDDACRRASRVASMASSTAGALQAALKCALNQRGPRRLVACTSDASEASSIAAGCVEGLMRAARREAGLAGSALVLRTLAVDDASHEDVAEELLSDREDDALLEKNTISVRRLQPVDESMPVSVNGLTIAISGGTGALGQRTAKHLLKRGAARILLLARNTTTVDGCEVYRVDVSSPESVSRFAVEHGSSIDGLIHAAGLCGDGALPSRDLESLRKALKPKLEGALLLSAAVDAARQACHKPPVQMDVAFSSISSLLGNAGQTDYACSNGGLDARARYLSTVKGRRPRTCLAINWGPWRCGMASLAKHHGSGTPNAPYDALAEEDALSALDGALSKSGNICVARFDCEAVALAASREPILGRFLGVSSTKEEPSTVVVDPLKAVARIVAKHTTVSSLTAATPLQTLGLDSLDAMACVRELNAVTGACLSVIDVLGAKTLGEVASLVPTSVESDCSTDVLDVLQRHCASTVEPQTRLASLGLDSLDAMAVVKDLSDATGKAWSVSDVLGAETLGDITLKAASRRAISVGKANEPKAEDKIPVKDLEEPCLLRRLWFTLLARIVGAQIAVCGAMPAFVLENYLPTRWRLAPKMWVLEARVGARVALWVEAQLPRPSRPYPGLPRNAFLRDQRLEFITTGLHAWTPSYVFIARFTIELCITGVVYYVLWCLGCHLACAVGKWIVVGRQRAGRFPIWESSIGYRNALWQSAVPLSFSAFWWHAPWLPPCIQIWFLRAMGCSVGSRCCLRGPIAWDAPPGDLLTIGDGVVMSPNATVDTTSLTSTTVITLGHVRIESNVKIGDGAEVRHGAHISEDAKVCAGAGCQTYVARSATFPENRVAVDTVVRCTDGKDAYPLPLLTFLVLMPLVHFICALPAVSLLLRAPLILRRRPVVFGLSVLGAALLRGILEPCALGLIVRMLQRKLERGKTYTLSRFFVSTHETRVFWRKLFIASCEAPFSFTPLCNVAWRWAGATVGQKGVVLSELHGAVDAPELIEIGSDSYLGAHVTLRPLKVEGSTVTAVGVTIGDGCFVGPNTLLQPGSMIKGATGANSIISSHEIVPDGRVAIGDAQKPCTLAWRPQRLDASTEWGWAFTSSLAMFATERLGHVVAVQAPRILLWVALGFVGRYPWSPPLHEVRVASLIHEAHTTPLLRVWLTLSTVASRNAALVLLLVACLVMADPLKPLTHVVFKWLVVGKATETSKVPLRSGQHLRWACVQKLARCPAVDGAWRHVYEYASIYASCVGFKLGSRVRFYPYPSLLLAGAAEADLVEIGDGTVTSAATYAHDFSMLHLAMKPTSIGRGCDLGLSRHGQVLPGSQLPAGTVIQAPGRATHLAGLCGEAHQAWAGNPLVRCAFPEAEYADAC</sequence>
<feature type="domain" description="Ketosynthase family 3 (KS3)" evidence="7">
    <location>
        <begin position="1078"/>
        <end position="1464"/>
    </location>
</feature>
<evidence type="ECO:0000256" key="1">
    <source>
        <dbReference type="ARBA" id="ARBA00022450"/>
    </source>
</evidence>
<evidence type="ECO:0000256" key="2">
    <source>
        <dbReference type="ARBA" id="ARBA00022553"/>
    </source>
</evidence>
<dbReference type="InterPro" id="IPR016039">
    <property type="entry name" value="Thiolase-like"/>
</dbReference>
<dbReference type="InterPro" id="IPR014031">
    <property type="entry name" value="Ketoacyl_synth_C"/>
</dbReference>
<evidence type="ECO:0000259" key="6">
    <source>
        <dbReference type="PROSITE" id="PS50075"/>
    </source>
</evidence>
<feature type="compositionally biased region" description="Pro residues" evidence="4">
    <location>
        <begin position="32"/>
        <end position="41"/>
    </location>
</feature>
<dbReference type="InterPro" id="IPR016035">
    <property type="entry name" value="Acyl_Trfase/lysoPLipase"/>
</dbReference>
<dbReference type="SUPFAM" id="SSF53901">
    <property type="entry name" value="Thiolase-like"/>
    <property type="match status" value="1"/>
</dbReference>
<dbReference type="PROSITE" id="PS52004">
    <property type="entry name" value="KS3_2"/>
    <property type="match status" value="1"/>
</dbReference>
<dbReference type="Pfam" id="PF02801">
    <property type="entry name" value="Ketoacyl-synt_C"/>
    <property type="match status" value="1"/>
</dbReference>
<dbReference type="GO" id="GO:0006633">
    <property type="term" value="P:fatty acid biosynthetic process"/>
    <property type="evidence" value="ECO:0007669"/>
    <property type="project" value="InterPro"/>
</dbReference>
<dbReference type="InterPro" id="IPR020806">
    <property type="entry name" value="PKS_PP-bd"/>
</dbReference>
<keyword evidence="2" id="KW-0597">Phosphoprotein</keyword>
<dbReference type="CDD" id="cd05274">
    <property type="entry name" value="KR_FAS_SDR_x"/>
    <property type="match status" value="1"/>
</dbReference>
<dbReference type="Pfam" id="PF00501">
    <property type="entry name" value="AMP-binding"/>
    <property type="match status" value="1"/>
</dbReference>
<dbReference type="InterPro" id="IPR020841">
    <property type="entry name" value="PKS_Beta-ketoAc_synthase_dom"/>
</dbReference>
<dbReference type="Pfam" id="PF16197">
    <property type="entry name" value="KAsynt_C_assoc"/>
    <property type="match status" value="1"/>
</dbReference>
<keyword evidence="9" id="KW-1185">Reference proteome</keyword>
<dbReference type="SMART" id="SM00825">
    <property type="entry name" value="PKS_KS"/>
    <property type="match status" value="1"/>
</dbReference>
<evidence type="ECO:0000256" key="3">
    <source>
        <dbReference type="ARBA" id="ARBA00022679"/>
    </source>
</evidence>
<keyword evidence="5" id="KW-0472">Membrane</keyword>
<dbReference type="InterPro" id="IPR036736">
    <property type="entry name" value="ACP-like_sf"/>
</dbReference>
<dbReference type="Gene3D" id="3.40.50.720">
    <property type="entry name" value="NAD(P)-binding Rossmann-like Domain"/>
    <property type="match status" value="2"/>
</dbReference>
<dbReference type="SUPFAM" id="SSF51735">
    <property type="entry name" value="NAD(P)-binding Rossmann-fold domains"/>
    <property type="match status" value="3"/>
</dbReference>
<dbReference type="Pfam" id="PF00698">
    <property type="entry name" value="Acyl_transf_1"/>
    <property type="match status" value="1"/>
</dbReference>
<name>A0A8J2SZ07_9STRA</name>
<evidence type="ECO:0000256" key="5">
    <source>
        <dbReference type="SAM" id="Phobius"/>
    </source>
</evidence>
<dbReference type="PROSITE" id="PS00455">
    <property type="entry name" value="AMP_BINDING"/>
    <property type="match status" value="1"/>
</dbReference>
<dbReference type="Pfam" id="PF13193">
    <property type="entry name" value="AMP-binding_C"/>
    <property type="match status" value="1"/>
</dbReference>
<dbReference type="CDD" id="cd00833">
    <property type="entry name" value="PKS"/>
    <property type="match status" value="1"/>
</dbReference>
<dbReference type="SUPFAM" id="SSF52151">
    <property type="entry name" value="FabD/lysophospholipase-like"/>
    <property type="match status" value="1"/>
</dbReference>
<dbReference type="InterPro" id="IPR042099">
    <property type="entry name" value="ANL_N_sf"/>
</dbReference>
<dbReference type="PANTHER" id="PTHR43775:SF37">
    <property type="entry name" value="SI:DKEY-61P9.11"/>
    <property type="match status" value="1"/>
</dbReference>
<dbReference type="Gene3D" id="3.30.300.30">
    <property type="match status" value="1"/>
</dbReference>
<comment type="caution">
    <text evidence="8">The sequence shown here is derived from an EMBL/GenBank/DDBJ whole genome shotgun (WGS) entry which is preliminary data.</text>
</comment>
<dbReference type="PROSITE" id="PS50075">
    <property type="entry name" value="CARRIER"/>
    <property type="match status" value="2"/>
</dbReference>
<feature type="transmembrane region" description="Helical" evidence="5">
    <location>
        <begin position="2851"/>
        <end position="2876"/>
    </location>
</feature>
<dbReference type="InterPro" id="IPR011004">
    <property type="entry name" value="Trimer_LpxA-like_sf"/>
</dbReference>
<organism evidence="8 9">
    <name type="scientific">Pelagomonas calceolata</name>
    <dbReference type="NCBI Taxonomy" id="35677"/>
    <lineage>
        <taxon>Eukaryota</taxon>
        <taxon>Sar</taxon>
        <taxon>Stramenopiles</taxon>
        <taxon>Ochrophyta</taxon>
        <taxon>Pelagophyceae</taxon>
        <taxon>Pelagomonadales</taxon>
        <taxon>Pelagomonadaceae</taxon>
        <taxon>Pelagomonas</taxon>
    </lineage>
</organism>
<evidence type="ECO:0000256" key="4">
    <source>
        <dbReference type="SAM" id="MobiDB-lite"/>
    </source>
</evidence>
<dbReference type="SUPFAM" id="SSF51161">
    <property type="entry name" value="Trimeric LpxA-like enzymes"/>
    <property type="match status" value="2"/>
</dbReference>
<feature type="domain" description="Carrier" evidence="6">
    <location>
        <begin position="2374"/>
        <end position="2449"/>
    </location>
</feature>
<dbReference type="Pfam" id="PF00109">
    <property type="entry name" value="ketoacyl-synt"/>
    <property type="match status" value="1"/>
</dbReference>
<dbReference type="Gene3D" id="3.40.50.12780">
    <property type="entry name" value="N-terminal domain of ligase-like"/>
    <property type="match status" value="1"/>
</dbReference>
<dbReference type="Proteomes" id="UP000789595">
    <property type="component" value="Unassembled WGS sequence"/>
</dbReference>